<accession>A0AAW7JUR0</accession>
<dbReference type="RefSeq" id="WP_289827236.1">
    <property type="nucleotide sequence ID" value="NZ_JAUEIR010000006.1"/>
</dbReference>
<reference evidence="1" key="1">
    <citation type="submission" date="2023-06" db="EMBL/GenBank/DDBJ databases">
        <authorList>
            <person name="Zeman M."/>
            <person name="Kubasova T."/>
            <person name="Jahodarova E."/>
            <person name="Nykrynova M."/>
            <person name="Rychlik I."/>
        </authorList>
    </citation>
    <scope>NUCLEOTIDE SEQUENCE</scope>
    <source>
        <strain evidence="1">15_COKtk</strain>
    </source>
</reference>
<evidence type="ECO:0008006" key="3">
    <source>
        <dbReference type="Google" id="ProtNLM"/>
    </source>
</evidence>
<dbReference type="EMBL" id="JAUEIR010000006">
    <property type="protein sequence ID" value="MDN0069533.1"/>
    <property type="molecule type" value="Genomic_DNA"/>
</dbReference>
<reference evidence="1" key="2">
    <citation type="submission" date="2023-08" db="EMBL/GenBank/DDBJ databases">
        <title>Identification and characterization of horizontal gene transfer across gut microbiota members of farm animals based on homology search.</title>
        <authorList>
            <person name="Schwarzerova J."/>
            <person name="Nykrynova M."/>
            <person name="Jureckova K."/>
            <person name="Cejkova D."/>
            <person name="Rychlik I."/>
        </authorList>
    </citation>
    <scope>NUCLEOTIDE SEQUENCE</scope>
    <source>
        <strain evidence="1">15_COKtk</strain>
    </source>
</reference>
<sequence>MAGRKKVILFLVEGESEQDALVAPFRHYFKERTRVEGEAFRCDVTTVSMFPRSARTFTVRANVKETVRGFVLDRIEQRHTYTWEDLALIVHIVDTDGGFISDDRVLANEGLNGIAYHPDHIEHPRPSGIVERNHVKAKALRALAFAGELVYRKHVVPYRVFFMSRNLEHALFGIDADVDDGMKERLSRAFAEACKENPRMLEEWLCDPEVCVPGDYKETRDYIQKGVHSLERGTNLGLLLDLKTE</sequence>
<proteinExistence type="predicted"/>
<comment type="caution">
    <text evidence="1">The sequence shown here is derived from an EMBL/GenBank/DDBJ whole genome shotgun (WGS) entry which is preliminary data.</text>
</comment>
<organism evidence="1 2">
    <name type="scientific">Collinsella ihumii</name>
    <dbReference type="NCBI Taxonomy" id="1720204"/>
    <lineage>
        <taxon>Bacteria</taxon>
        <taxon>Bacillati</taxon>
        <taxon>Actinomycetota</taxon>
        <taxon>Coriobacteriia</taxon>
        <taxon>Coriobacteriales</taxon>
        <taxon>Coriobacteriaceae</taxon>
        <taxon>Collinsella</taxon>
    </lineage>
</organism>
<gene>
    <name evidence="1" type="ORF">QVN40_07445</name>
</gene>
<protein>
    <recommendedName>
        <fullName evidence="3">DUF4276 family protein</fullName>
    </recommendedName>
</protein>
<evidence type="ECO:0000313" key="2">
    <source>
        <dbReference type="Proteomes" id="UP001168505"/>
    </source>
</evidence>
<dbReference type="AlphaFoldDB" id="A0AAW7JUR0"/>
<dbReference type="Proteomes" id="UP001168505">
    <property type="component" value="Unassembled WGS sequence"/>
</dbReference>
<evidence type="ECO:0000313" key="1">
    <source>
        <dbReference type="EMBL" id="MDN0069533.1"/>
    </source>
</evidence>
<name>A0AAW7JUR0_9ACTN</name>